<protein>
    <recommendedName>
        <fullName evidence="5">DUF4333 domain-containing protein</fullName>
    </recommendedName>
</protein>
<evidence type="ECO:0000313" key="4">
    <source>
        <dbReference type="Proteomes" id="UP000002219"/>
    </source>
</evidence>
<dbReference type="AlphaFoldDB" id="D7AYU7"/>
<sequence>MNSMRTRHSASLLVGALLLAVTACGGGEGEEVAADEEKVVLDLAEFTRAEVPDSVDRLRPEDLPEKPASSEPMNVRMAWNAMEMAHKAGDHVDPDATAECPGPELEPEVGATLTCDVVYMGEEFTWDMEVTSGGVLIQYEQTLSPVPVTRERVEHLVRWQVQGEYVRCDMPDMVTAEHGEDAGVTCESWNDYAHSTHRVTASQDGMHGIETPESDYGAEAA</sequence>
<dbReference type="HOGENOM" id="CLU_1249542_0_0_11"/>
<feature type="chain" id="PRO_5038922326" description="DUF4333 domain-containing protein" evidence="2">
    <location>
        <begin position="26"/>
        <end position="221"/>
    </location>
</feature>
<keyword evidence="2" id="KW-0732">Signal</keyword>
<evidence type="ECO:0000256" key="2">
    <source>
        <dbReference type="SAM" id="SignalP"/>
    </source>
</evidence>
<dbReference type="PROSITE" id="PS51257">
    <property type="entry name" value="PROKAR_LIPOPROTEIN"/>
    <property type="match status" value="1"/>
</dbReference>
<dbReference type="RefSeq" id="WP_013153716.1">
    <property type="nucleotide sequence ID" value="NC_014210.1"/>
</dbReference>
<dbReference type="EMBL" id="CP002040">
    <property type="protein sequence ID" value="ADH68109.1"/>
    <property type="molecule type" value="Genomic_DNA"/>
</dbReference>
<dbReference type="Proteomes" id="UP000002219">
    <property type="component" value="Chromosome 1"/>
</dbReference>
<evidence type="ECO:0000313" key="3">
    <source>
        <dbReference type="EMBL" id="ADH68109.1"/>
    </source>
</evidence>
<proteinExistence type="predicted"/>
<reference evidence="3 4" key="1">
    <citation type="journal article" date="2010" name="Stand. Genomic Sci.">
        <title>Complete genome sequence of Nocardiopsis dassonvillei type strain (IMRU 509).</title>
        <authorList>
            <person name="Sun H."/>
            <person name="Lapidus A."/>
            <person name="Nolan M."/>
            <person name="Lucas S."/>
            <person name="Del Rio T.G."/>
            <person name="Tice H."/>
            <person name="Cheng J.F."/>
            <person name="Tapia R."/>
            <person name="Han C."/>
            <person name="Goodwin L."/>
            <person name="Pitluck S."/>
            <person name="Pagani I."/>
            <person name="Ivanova N."/>
            <person name="Mavromatis K."/>
            <person name="Mikhailova N."/>
            <person name="Pati A."/>
            <person name="Chen A."/>
            <person name="Palaniappan K."/>
            <person name="Land M."/>
            <person name="Hauser L."/>
            <person name="Chang Y.J."/>
            <person name="Jeffries C.D."/>
            <person name="Djao O.D."/>
            <person name="Rohde M."/>
            <person name="Sikorski J."/>
            <person name="Goker M."/>
            <person name="Woyke T."/>
            <person name="Bristow J."/>
            <person name="Eisen J.A."/>
            <person name="Markowitz V."/>
            <person name="Hugenholtz P."/>
            <person name="Kyrpides N.C."/>
            <person name="Klenk H.P."/>
        </authorList>
    </citation>
    <scope>NUCLEOTIDE SEQUENCE [LARGE SCALE GENOMIC DNA]</scope>
    <source>
        <strain evidence="4">ATCC 23218 / DSM 43111 / CIP 107115 / JCM 7437 / KCTC 9190 / NBRC 14626 / NCTC 10488 / NRRL B-5397 / IMRU 509</strain>
    </source>
</reference>
<name>D7AYU7_NOCDD</name>
<feature type="signal peptide" evidence="2">
    <location>
        <begin position="1"/>
        <end position="25"/>
    </location>
</feature>
<dbReference type="KEGG" id="nda:Ndas_2694"/>
<gene>
    <name evidence="3" type="ordered locus">Ndas_2694</name>
</gene>
<evidence type="ECO:0000256" key="1">
    <source>
        <dbReference type="SAM" id="MobiDB-lite"/>
    </source>
</evidence>
<dbReference type="eggNOG" id="ENOG5034A6H">
    <property type="taxonomic scope" value="Bacteria"/>
</dbReference>
<keyword evidence="4" id="KW-1185">Reference proteome</keyword>
<feature type="region of interest" description="Disordered" evidence="1">
    <location>
        <begin position="200"/>
        <end position="221"/>
    </location>
</feature>
<organism evidence="3 4">
    <name type="scientific">Nocardiopsis dassonvillei (strain ATCC 23218 / DSM 43111 / CIP 107115 / JCM 7437 / KCTC 9190 / NBRC 14626 / NCTC 10488 / NRRL B-5397 / IMRU 509)</name>
    <name type="common">Actinomadura dassonvillei</name>
    <dbReference type="NCBI Taxonomy" id="446468"/>
    <lineage>
        <taxon>Bacteria</taxon>
        <taxon>Bacillati</taxon>
        <taxon>Actinomycetota</taxon>
        <taxon>Actinomycetes</taxon>
        <taxon>Streptosporangiales</taxon>
        <taxon>Nocardiopsidaceae</taxon>
        <taxon>Nocardiopsis</taxon>
    </lineage>
</organism>
<accession>D7AYU7</accession>
<evidence type="ECO:0008006" key="5">
    <source>
        <dbReference type="Google" id="ProtNLM"/>
    </source>
</evidence>